<reference evidence="3" key="1">
    <citation type="journal article" date="2020" name="Nature">
        <title>Giant virus diversity and host interactions through global metagenomics.</title>
        <authorList>
            <person name="Schulz F."/>
            <person name="Roux S."/>
            <person name="Paez-Espino D."/>
            <person name="Jungbluth S."/>
            <person name="Walsh D.A."/>
            <person name="Denef V.J."/>
            <person name="McMahon K.D."/>
            <person name="Konstantinidis K.T."/>
            <person name="Eloe-Fadrosh E.A."/>
            <person name="Kyrpides N.C."/>
            <person name="Woyke T."/>
        </authorList>
    </citation>
    <scope>NUCLEOTIDE SEQUENCE</scope>
    <source>
        <strain evidence="3">GVMAG-M-3300013285-6</strain>
    </source>
</reference>
<dbReference type="InterPro" id="IPR031654">
    <property type="entry name" value="Capsid_N"/>
</dbReference>
<evidence type="ECO:0000313" key="3">
    <source>
        <dbReference type="EMBL" id="QHS92190.1"/>
    </source>
</evidence>
<dbReference type="InterPro" id="IPR016112">
    <property type="entry name" value="VP_dsDNA_II"/>
</dbReference>
<dbReference type="GO" id="GO:0005198">
    <property type="term" value="F:structural molecule activity"/>
    <property type="evidence" value="ECO:0007669"/>
    <property type="project" value="InterPro"/>
</dbReference>
<dbReference type="InterPro" id="IPR038519">
    <property type="entry name" value="MCP_C_sf"/>
</dbReference>
<dbReference type="EMBL" id="MN739172">
    <property type="protein sequence ID" value="QHS92190.1"/>
    <property type="molecule type" value="Genomic_DNA"/>
</dbReference>
<dbReference type="InterPro" id="IPR007542">
    <property type="entry name" value="MCP_C"/>
</dbReference>
<feature type="domain" description="Major capsid protein N-terminal" evidence="2">
    <location>
        <begin position="29"/>
        <end position="226"/>
    </location>
</feature>
<dbReference type="AlphaFoldDB" id="A0A6C0BJF7"/>
<organism evidence="3">
    <name type="scientific">viral metagenome</name>
    <dbReference type="NCBI Taxonomy" id="1070528"/>
    <lineage>
        <taxon>unclassified sequences</taxon>
        <taxon>metagenomes</taxon>
        <taxon>organismal metagenomes</taxon>
    </lineage>
</organism>
<dbReference type="Gene3D" id="2.70.9.10">
    <property type="entry name" value="Adenovirus Type 2 Hexon, domain 4"/>
    <property type="match status" value="1"/>
</dbReference>
<dbReference type="Pfam" id="PF04451">
    <property type="entry name" value="Capsid_NCLDV"/>
    <property type="match status" value="1"/>
</dbReference>
<dbReference type="Pfam" id="PF16903">
    <property type="entry name" value="Capsid_N"/>
    <property type="match status" value="1"/>
</dbReference>
<evidence type="ECO:0000259" key="2">
    <source>
        <dbReference type="Pfam" id="PF16903"/>
    </source>
</evidence>
<proteinExistence type="predicted"/>
<name>A0A6C0BJF7_9ZZZZ</name>
<dbReference type="SUPFAM" id="SSF49749">
    <property type="entry name" value="Group II dsDNA viruses VP"/>
    <property type="match status" value="2"/>
</dbReference>
<dbReference type="Gene3D" id="2.70.9.20">
    <property type="entry name" value="Major capsid protein Vp54"/>
    <property type="match status" value="1"/>
</dbReference>
<feature type="domain" description="Major capsid protein C-terminal" evidence="1">
    <location>
        <begin position="308"/>
        <end position="509"/>
    </location>
</feature>
<sequence length="514" mass="56555">MVASLLRILHSGVQNSRLLPPSGSPHIEMFLKVFLRCGRFTTQFSRIDFNTRPTLGAAATLTLPRKAHMISRLFLVTTMPDIKTPQVAARAFCTSKSLGFVGPTIGWTNSLGHALITEASIDIGGTRCERLDGRLLEVLDEFYTPLEKTSLTSKILKRVENGFVPGCIGGPLDTGLAVETTTITPLPFWFSCGDAGAFLPIDAIQTDSVVLRVNFAPLANLYVSTQGKRLSSPGASVAGDAYAPLLSAPFYYSNSAGSSVYGLSGTVSAIPGITIPSALPLGDTYVVAEYVYLEKPEAYRFRIADIHIAVPQHYPIDPVDTERLPRIQIPLKIPNPTRNLFFMAQRYEAARYNAPFLATRDLSGVGTGVPWWPDAQGLTPYGIADLSPGFSTRESEPFTSIRLVYEGKLVRYWTDSPSIFRSLIPSLEMKKSPWVNRYYYSLGFGFQHGLLPPSVPSGEANLDKMTTIDLQLDLHPNKGTVNPNDVPRYFIYVWAETYNILRIYGGRAGFLFGY</sequence>
<accession>A0A6C0BJF7</accession>
<protein>
    <submittedName>
        <fullName evidence="3">Uncharacterized protein</fullName>
    </submittedName>
</protein>
<evidence type="ECO:0000259" key="1">
    <source>
        <dbReference type="Pfam" id="PF04451"/>
    </source>
</evidence>